<evidence type="ECO:0000256" key="4">
    <source>
        <dbReference type="ARBA" id="ARBA00022679"/>
    </source>
</evidence>
<dbReference type="GO" id="GO:0046983">
    <property type="term" value="F:protein dimerization activity"/>
    <property type="evidence" value="ECO:0007669"/>
    <property type="project" value="InterPro"/>
</dbReference>
<feature type="transmembrane region" description="Helical" evidence="9">
    <location>
        <begin position="44"/>
        <end position="60"/>
    </location>
</feature>
<dbReference type="GO" id="GO:0016020">
    <property type="term" value="C:membrane"/>
    <property type="evidence" value="ECO:0007669"/>
    <property type="project" value="InterPro"/>
</dbReference>
<evidence type="ECO:0000256" key="9">
    <source>
        <dbReference type="SAM" id="Phobius"/>
    </source>
</evidence>
<dbReference type="SUPFAM" id="SSF55874">
    <property type="entry name" value="ATPase domain of HSP90 chaperone/DNA topoisomerase II/histidine kinase"/>
    <property type="match status" value="1"/>
</dbReference>
<keyword evidence="4" id="KW-0808">Transferase</keyword>
<evidence type="ECO:0000256" key="2">
    <source>
        <dbReference type="ARBA" id="ARBA00012438"/>
    </source>
</evidence>
<dbReference type="CDD" id="cd16917">
    <property type="entry name" value="HATPase_UhpB-NarQ-NarX-like"/>
    <property type="match status" value="1"/>
</dbReference>
<evidence type="ECO:0000313" key="12">
    <source>
        <dbReference type="Proteomes" id="UP000546324"/>
    </source>
</evidence>
<dbReference type="Gene3D" id="1.20.5.1930">
    <property type="match status" value="1"/>
</dbReference>
<dbReference type="GO" id="GO:0000155">
    <property type="term" value="F:phosphorelay sensor kinase activity"/>
    <property type="evidence" value="ECO:0007669"/>
    <property type="project" value="InterPro"/>
</dbReference>
<keyword evidence="5" id="KW-0547">Nucleotide-binding</keyword>
<keyword evidence="9" id="KW-0472">Membrane</keyword>
<dbReference type="Gene3D" id="3.30.565.10">
    <property type="entry name" value="Histidine kinase-like ATPase, C-terminal domain"/>
    <property type="match status" value="1"/>
</dbReference>
<comment type="caution">
    <text evidence="11">The sequence shown here is derived from an EMBL/GenBank/DDBJ whole genome shotgun (WGS) entry which is preliminary data.</text>
</comment>
<dbReference type="EC" id="2.7.13.3" evidence="2"/>
<evidence type="ECO:0000256" key="1">
    <source>
        <dbReference type="ARBA" id="ARBA00000085"/>
    </source>
</evidence>
<feature type="transmembrane region" description="Helical" evidence="9">
    <location>
        <begin position="106"/>
        <end position="124"/>
    </location>
</feature>
<dbReference type="RefSeq" id="WP_185024543.1">
    <property type="nucleotide sequence ID" value="NZ_JACHMQ010000001.1"/>
</dbReference>
<reference evidence="11 12" key="1">
    <citation type="submission" date="2020-08" db="EMBL/GenBank/DDBJ databases">
        <title>Sequencing the genomes of 1000 actinobacteria strains.</title>
        <authorList>
            <person name="Klenk H.-P."/>
        </authorList>
    </citation>
    <scope>NUCLEOTIDE SEQUENCE [LARGE SCALE GENOMIC DNA]</scope>
    <source>
        <strain evidence="11 12">DSM 43675</strain>
    </source>
</reference>
<evidence type="ECO:0000256" key="6">
    <source>
        <dbReference type="ARBA" id="ARBA00022777"/>
    </source>
</evidence>
<dbReference type="GO" id="GO:0005524">
    <property type="term" value="F:ATP binding"/>
    <property type="evidence" value="ECO:0007669"/>
    <property type="project" value="UniProtKB-KW"/>
</dbReference>
<keyword evidence="7" id="KW-0067">ATP-binding</keyword>
<dbReference type="PANTHER" id="PTHR24421">
    <property type="entry name" value="NITRATE/NITRITE SENSOR PROTEIN NARX-RELATED"/>
    <property type="match status" value="1"/>
</dbReference>
<evidence type="ECO:0000256" key="3">
    <source>
        <dbReference type="ARBA" id="ARBA00022553"/>
    </source>
</evidence>
<evidence type="ECO:0000256" key="7">
    <source>
        <dbReference type="ARBA" id="ARBA00022840"/>
    </source>
</evidence>
<evidence type="ECO:0000256" key="8">
    <source>
        <dbReference type="ARBA" id="ARBA00023012"/>
    </source>
</evidence>
<gene>
    <name evidence="11" type="ORF">BKA00_001873</name>
</gene>
<evidence type="ECO:0000259" key="10">
    <source>
        <dbReference type="SMART" id="SM00387"/>
    </source>
</evidence>
<dbReference type="InterPro" id="IPR003594">
    <property type="entry name" value="HATPase_dom"/>
</dbReference>
<dbReference type="AlphaFoldDB" id="A0A7X0FWE9"/>
<keyword evidence="8" id="KW-0902">Two-component regulatory system</keyword>
<sequence length="375" mass="38638">MRDRFEASLPARWKAPLVAGALAALSPVLLLAPRGVPAEAGRPLVSALVVVQAAALWWLGTRPTVVTAVAVVSGAALQGLVPAAGPGIALVVLSTFAWLRPARTSLWGAVGAAAVLGAAAGAGGHGVAAFLWPVAAVLAWSWGALGRAWAARRQAEARRAVLEERARIARELHDVLAHTVSVMVVQAAAADDVFDISPEKARQAVRSLEASGREALVELRRFVRTVRLLDEESAAVPGGDAPVPQPTLADLERLAGTVEAAGLPVRVVREGLEDADIPPGVALSAYRIVQESLTNALRHARASAAVVTVGARDGRLTVEVRDDGTGGGRSPWTGAGQGVAGMRERAALLGGTLEAAPDPAGGFRVRAQLPLEEPA</sequence>
<proteinExistence type="predicted"/>
<comment type="catalytic activity">
    <reaction evidence="1">
        <text>ATP + protein L-histidine = ADP + protein N-phospho-L-histidine.</text>
        <dbReference type="EC" id="2.7.13.3"/>
    </reaction>
</comment>
<feature type="domain" description="Histidine kinase/HSP90-like ATPase" evidence="10">
    <location>
        <begin position="280"/>
        <end position="373"/>
    </location>
</feature>
<feature type="transmembrane region" description="Helical" evidence="9">
    <location>
        <begin position="130"/>
        <end position="150"/>
    </location>
</feature>
<dbReference type="Proteomes" id="UP000546324">
    <property type="component" value="Unassembled WGS sequence"/>
</dbReference>
<feature type="transmembrane region" description="Helical" evidence="9">
    <location>
        <begin position="80"/>
        <end position="99"/>
    </location>
</feature>
<keyword evidence="3" id="KW-0597">Phosphoprotein</keyword>
<keyword evidence="12" id="KW-1185">Reference proteome</keyword>
<name>A0A7X0FWE9_9ACTN</name>
<dbReference type="InterPro" id="IPR050482">
    <property type="entry name" value="Sensor_HK_TwoCompSys"/>
</dbReference>
<dbReference type="SMART" id="SM00387">
    <property type="entry name" value="HATPase_c"/>
    <property type="match status" value="1"/>
</dbReference>
<evidence type="ECO:0000313" key="11">
    <source>
        <dbReference type="EMBL" id="MBB6394959.1"/>
    </source>
</evidence>
<keyword evidence="9" id="KW-1133">Transmembrane helix</keyword>
<dbReference type="InterPro" id="IPR036890">
    <property type="entry name" value="HATPase_C_sf"/>
</dbReference>
<accession>A0A7X0FWE9</accession>
<dbReference type="PANTHER" id="PTHR24421:SF10">
    <property type="entry name" value="NITRATE_NITRITE SENSOR PROTEIN NARQ"/>
    <property type="match status" value="1"/>
</dbReference>
<organism evidence="11 12">
    <name type="scientific">Actinomadura coerulea</name>
    <dbReference type="NCBI Taxonomy" id="46159"/>
    <lineage>
        <taxon>Bacteria</taxon>
        <taxon>Bacillati</taxon>
        <taxon>Actinomycetota</taxon>
        <taxon>Actinomycetes</taxon>
        <taxon>Streptosporangiales</taxon>
        <taxon>Thermomonosporaceae</taxon>
        <taxon>Actinomadura</taxon>
    </lineage>
</organism>
<protein>
    <recommendedName>
        <fullName evidence="2">histidine kinase</fullName>
        <ecNumber evidence="2">2.7.13.3</ecNumber>
    </recommendedName>
</protein>
<keyword evidence="6 11" id="KW-0418">Kinase</keyword>
<dbReference type="Pfam" id="PF02518">
    <property type="entry name" value="HATPase_c"/>
    <property type="match status" value="1"/>
</dbReference>
<dbReference type="InterPro" id="IPR011712">
    <property type="entry name" value="Sig_transdc_His_kin_sub3_dim/P"/>
</dbReference>
<dbReference type="EMBL" id="JACHMQ010000001">
    <property type="protein sequence ID" value="MBB6394959.1"/>
    <property type="molecule type" value="Genomic_DNA"/>
</dbReference>
<dbReference type="Pfam" id="PF07730">
    <property type="entry name" value="HisKA_3"/>
    <property type="match status" value="1"/>
</dbReference>
<feature type="transmembrane region" description="Helical" evidence="9">
    <location>
        <begin position="13"/>
        <end position="32"/>
    </location>
</feature>
<keyword evidence="9" id="KW-0812">Transmembrane</keyword>
<evidence type="ECO:0000256" key="5">
    <source>
        <dbReference type="ARBA" id="ARBA00022741"/>
    </source>
</evidence>